<evidence type="ECO:0000313" key="1">
    <source>
        <dbReference type="EMBL" id="MEQ2225408.1"/>
    </source>
</evidence>
<protein>
    <recommendedName>
        <fullName evidence="3">Secreted protein</fullName>
    </recommendedName>
</protein>
<dbReference type="EMBL" id="JAHRIQ010013180">
    <property type="protein sequence ID" value="MEQ2225408.1"/>
    <property type="molecule type" value="Genomic_DNA"/>
</dbReference>
<organism evidence="1 2">
    <name type="scientific">Ilyodon furcidens</name>
    <name type="common">goldbreast splitfin</name>
    <dbReference type="NCBI Taxonomy" id="33524"/>
    <lineage>
        <taxon>Eukaryota</taxon>
        <taxon>Metazoa</taxon>
        <taxon>Chordata</taxon>
        <taxon>Craniata</taxon>
        <taxon>Vertebrata</taxon>
        <taxon>Euteleostomi</taxon>
        <taxon>Actinopterygii</taxon>
        <taxon>Neopterygii</taxon>
        <taxon>Teleostei</taxon>
        <taxon>Neoteleostei</taxon>
        <taxon>Acanthomorphata</taxon>
        <taxon>Ovalentaria</taxon>
        <taxon>Atherinomorphae</taxon>
        <taxon>Cyprinodontiformes</taxon>
        <taxon>Goodeidae</taxon>
        <taxon>Ilyodon</taxon>
    </lineage>
</organism>
<comment type="caution">
    <text evidence="1">The sequence shown here is derived from an EMBL/GenBank/DDBJ whole genome shotgun (WGS) entry which is preliminary data.</text>
</comment>
<evidence type="ECO:0000313" key="2">
    <source>
        <dbReference type="Proteomes" id="UP001482620"/>
    </source>
</evidence>
<evidence type="ECO:0008006" key="3">
    <source>
        <dbReference type="Google" id="ProtNLM"/>
    </source>
</evidence>
<gene>
    <name evidence="1" type="ORF">ILYODFUR_017135</name>
</gene>
<dbReference type="Proteomes" id="UP001482620">
    <property type="component" value="Unassembled WGS sequence"/>
</dbReference>
<keyword evidence="2" id="KW-1185">Reference proteome</keyword>
<proteinExistence type="predicted"/>
<name>A0ABV0SXT3_9TELE</name>
<accession>A0ABV0SXT3</accession>
<sequence length="107" mass="11413">MFGFPFLVPVPKAVVLLRTPSVPRCHSVPFLPANPSKGAQDAQVSHFWSLNCPTFSVGYRSGLQADQSTSTLLFLSQAFISIALHVSGEDVVLTGSRCCSNVSAAVF</sequence>
<reference evidence="1 2" key="1">
    <citation type="submission" date="2021-06" db="EMBL/GenBank/DDBJ databases">
        <authorList>
            <person name="Palmer J.M."/>
        </authorList>
    </citation>
    <scope>NUCLEOTIDE SEQUENCE [LARGE SCALE GENOMIC DNA]</scope>
    <source>
        <strain evidence="2">if_2019</strain>
        <tissue evidence="1">Muscle</tissue>
    </source>
</reference>